<protein>
    <recommendedName>
        <fullName evidence="2">Integrase catalytic domain-containing protein</fullName>
    </recommendedName>
</protein>
<dbReference type="InterPro" id="IPR050951">
    <property type="entry name" value="Retrovirus_Pol_polyprotein"/>
</dbReference>
<dbReference type="EMBL" id="GBRH01256174">
    <property type="protein sequence ID" value="JAD41721.1"/>
    <property type="molecule type" value="Transcribed_RNA"/>
</dbReference>
<dbReference type="InterPro" id="IPR041588">
    <property type="entry name" value="Integrase_H2C2"/>
</dbReference>
<dbReference type="InterPro" id="IPR001584">
    <property type="entry name" value="Integrase_cat-core"/>
</dbReference>
<evidence type="ECO:0000259" key="2">
    <source>
        <dbReference type="PROSITE" id="PS50994"/>
    </source>
</evidence>
<dbReference type="Gene3D" id="3.30.420.10">
    <property type="entry name" value="Ribonuclease H-like superfamily/Ribonuclease H"/>
    <property type="match status" value="1"/>
</dbReference>
<reference evidence="3" key="1">
    <citation type="submission" date="2014-09" db="EMBL/GenBank/DDBJ databases">
        <authorList>
            <person name="Magalhaes I.L.F."/>
            <person name="Oliveira U."/>
            <person name="Santos F.R."/>
            <person name="Vidigal T.H.D.A."/>
            <person name="Brescovit A.D."/>
            <person name="Santos A.J."/>
        </authorList>
    </citation>
    <scope>NUCLEOTIDE SEQUENCE</scope>
    <source>
        <tissue evidence="3">Shoot tissue taken approximately 20 cm above the soil surface</tissue>
    </source>
</reference>
<dbReference type="Pfam" id="PF17919">
    <property type="entry name" value="RT_RNaseH_2"/>
    <property type="match status" value="1"/>
</dbReference>
<dbReference type="Pfam" id="PF17921">
    <property type="entry name" value="Integrase_H2C2"/>
    <property type="match status" value="1"/>
</dbReference>
<dbReference type="Gene3D" id="3.30.70.270">
    <property type="match status" value="1"/>
</dbReference>
<dbReference type="SUPFAM" id="SSF53098">
    <property type="entry name" value="Ribonuclease H-like"/>
    <property type="match status" value="1"/>
</dbReference>
<sequence>MDPSKVDAIQAWPRPRTGFLGLSGYYRKFIAGYGALAAPLTALLKTEAFTWSTDAAQAFEELKSALTSAPVLQLPDFSKRFFVDCDASGAGFGAVLHQGDGAVAFFSRAVAPHHAKLPAYERELIGLVKAVRNWRPYLWGRSFTVRTDHYSLKYILDQRLSTVPQHTWVSKLFGYDISVEYRAGQQNTTADTLSRRDEGALGMHALSAPSFTLFDDLRAELRTHSKALELRQEIAAGSAPAGWSDVDGLLLYNGRVFVPDNSSLWPRLLADAHEAGHEGIQKTLHRLRSSFYNPHASRLVKDFVGSCTVCQRNKTAHLHPAGLLQPLPIPSEVWSDISMDFVEGFPKVGGKSVILRIVDRFSKFAHFIALGHPYSATSVARAFFENIVRLHGFPCSIVSDRDTVFTSSFWTELFRMAGVKLHMSSAFHPQSDGQSEVVNRTITMYLRCLACDKPRT</sequence>
<evidence type="ECO:0000256" key="1">
    <source>
        <dbReference type="ARBA" id="ARBA00023268"/>
    </source>
</evidence>
<dbReference type="InterPro" id="IPR041577">
    <property type="entry name" value="RT_RNaseH_2"/>
</dbReference>
<dbReference type="InterPro" id="IPR036397">
    <property type="entry name" value="RNaseH_sf"/>
</dbReference>
<dbReference type="PANTHER" id="PTHR37984">
    <property type="entry name" value="PROTEIN CBG26694"/>
    <property type="match status" value="1"/>
</dbReference>
<proteinExistence type="predicted"/>
<dbReference type="InterPro" id="IPR043128">
    <property type="entry name" value="Rev_trsase/Diguanyl_cyclase"/>
</dbReference>
<dbReference type="Gene3D" id="3.10.20.370">
    <property type="match status" value="1"/>
</dbReference>
<dbReference type="SUPFAM" id="SSF56672">
    <property type="entry name" value="DNA/RNA polymerases"/>
    <property type="match status" value="1"/>
</dbReference>
<dbReference type="InterPro" id="IPR012337">
    <property type="entry name" value="RNaseH-like_sf"/>
</dbReference>
<organism evidence="3">
    <name type="scientific">Arundo donax</name>
    <name type="common">Giant reed</name>
    <name type="synonym">Donax arundinaceus</name>
    <dbReference type="NCBI Taxonomy" id="35708"/>
    <lineage>
        <taxon>Eukaryota</taxon>
        <taxon>Viridiplantae</taxon>
        <taxon>Streptophyta</taxon>
        <taxon>Embryophyta</taxon>
        <taxon>Tracheophyta</taxon>
        <taxon>Spermatophyta</taxon>
        <taxon>Magnoliopsida</taxon>
        <taxon>Liliopsida</taxon>
        <taxon>Poales</taxon>
        <taxon>Poaceae</taxon>
        <taxon>PACMAD clade</taxon>
        <taxon>Arundinoideae</taxon>
        <taxon>Arundineae</taxon>
        <taxon>Arundo</taxon>
    </lineage>
</organism>
<keyword evidence="1" id="KW-0511">Multifunctional enzyme</keyword>
<dbReference type="GO" id="GO:0015074">
    <property type="term" value="P:DNA integration"/>
    <property type="evidence" value="ECO:0007669"/>
    <property type="project" value="InterPro"/>
</dbReference>
<dbReference type="PANTHER" id="PTHR37984:SF5">
    <property type="entry name" value="PROTEIN NYNRIN-LIKE"/>
    <property type="match status" value="1"/>
</dbReference>
<reference evidence="3" key="2">
    <citation type="journal article" date="2015" name="Data Brief">
        <title>Shoot transcriptome of the giant reed, Arundo donax.</title>
        <authorList>
            <person name="Barrero R.A."/>
            <person name="Guerrero F.D."/>
            <person name="Moolhuijzen P."/>
            <person name="Goolsby J.A."/>
            <person name="Tidwell J."/>
            <person name="Bellgard S.E."/>
            <person name="Bellgard M.I."/>
        </authorList>
    </citation>
    <scope>NUCLEOTIDE SEQUENCE</scope>
    <source>
        <tissue evidence="3">Shoot tissue taken approximately 20 cm above the soil surface</tissue>
    </source>
</reference>
<dbReference type="AlphaFoldDB" id="A0A0A8ZSF1"/>
<dbReference type="InterPro" id="IPR043502">
    <property type="entry name" value="DNA/RNA_pol_sf"/>
</dbReference>
<accession>A0A0A8ZSF1</accession>
<feature type="domain" description="Integrase catalytic" evidence="2">
    <location>
        <begin position="324"/>
        <end position="456"/>
    </location>
</feature>
<name>A0A0A8ZSF1_ARUDO</name>
<dbReference type="FunFam" id="3.30.70.270:FF:000020">
    <property type="entry name" value="Transposon Tf2-6 polyprotein-like Protein"/>
    <property type="match status" value="1"/>
</dbReference>
<dbReference type="CDD" id="cd09274">
    <property type="entry name" value="RNase_HI_RT_Ty3"/>
    <property type="match status" value="1"/>
</dbReference>
<dbReference type="GO" id="GO:0003824">
    <property type="term" value="F:catalytic activity"/>
    <property type="evidence" value="ECO:0007669"/>
    <property type="project" value="UniProtKB-KW"/>
</dbReference>
<evidence type="ECO:0000313" key="3">
    <source>
        <dbReference type="EMBL" id="JAD41721.1"/>
    </source>
</evidence>
<dbReference type="PROSITE" id="PS50994">
    <property type="entry name" value="INTEGRASE"/>
    <property type="match status" value="1"/>
</dbReference>
<dbReference type="Pfam" id="PF00665">
    <property type="entry name" value="rve"/>
    <property type="match status" value="1"/>
</dbReference>
<dbReference type="Gene3D" id="1.10.340.70">
    <property type="match status" value="1"/>
</dbReference>
<dbReference type="GO" id="GO:0003676">
    <property type="term" value="F:nucleic acid binding"/>
    <property type="evidence" value="ECO:0007669"/>
    <property type="project" value="InterPro"/>
</dbReference>